<evidence type="ECO:0000313" key="2">
    <source>
        <dbReference type="Proteomes" id="UP001596292"/>
    </source>
</evidence>
<gene>
    <name evidence="1" type="ORF">ACFQE0_09745</name>
</gene>
<protein>
    <submittedName>
        <fullName evidence="1">Uncharacterized protein</fullName>
    </submittedName>
</protein>
<accession>A0ABW2BJ85</accession>
<evidence type="ECO:0000313" key="1">
    <source>
        <dbReference type="EMBL" id="MFC6789872.1"/>
    </source>
</evidence>
<organism evidence="1 2">
    <name type="scientific">Methylobacterium komagatae</name>
    <dbReference type="NCBI Taxonomy" id="374425"/>
    <lineage>
        <taxon>Bacteria</taxon>
        <taxon>Pseudomonadati</taxon>
        <taxon>Pseudomonadota</taxon>
        <taxon>Alphaproteobacteria</taxon>
        <taxon>Hyphomicrobiales</taxon>
        <taxon>Methylobacteriaceae</taxon>
        <taxon>Methylobacterium</taxon>
    </lineage>
</organism>
<dbReference type="Proteomes" id="UP001596292">
    <property type="component" value="Unassembled WGS sequence"/>
</dbReference>
<proteinExistence type="predicted"/>
<reference evidence="2" key="1">
    <citation type="journal article" date="2019" name="Int. J. Syst. Evol. Microbiol.">
        <title>The Global Catalogue of Microorganisms (GCM) 10K type strain sequencing project: providing services to taxonomists for standard genome sequencing and annotation.</title>
        <authorList>
            <consortium name="The Broad Institute Genomics Platform"/>
            <consortium name="The Broad Institute Genome Sequencing Center for Infectious Disease"/>
            <person name="Wu L."/>
            <person name="Ma J."/>
        </authorList>
    </citation>
    <scope>NUCLEOTIDE SEQUENCE [LARGE SCALE GENOMIC DNA]</scope>
    <source>
        <strain evidence="2">CCUG 48316</strain>
    </source>
</reference>
<comment type="caution">
    <text evidence="1">The sequence shown here is derived from an EMBL/GenBank/DDBJ whole genome shotgun (WGS) entry which is preliminary data.</text>
</comment>
<sequence length="66" mass="7166">MPEFVATLLAAAAFCFTLLVLNAATRLLLQAHLGPQDFCENGFLQYGGALVAARATYRRAPQRRLG</sequence>
<dbReference type="RefSeq" id="WP_378969184.1">
    <property type="nucleotide sequence ID" value="NZ_JBHSWN010000001.1"/>
</dbReference>
<name>A0ABW2BJ85_9HYPH</name>
<keyword evidence="2" id="KW-1185">Reference proteome</keyword>
<dbReference type="EMBL" id="JBHSWN010000001">
    <property type="protein sequence ID" value="MFC6789872.1"/>
    <property type="molecule type" value="Genomic_DNA"/>
</dbReference>